<organism evidence="2 3">
    <name type="scientific">Pleuronectes platessa</name>
    <name type="common">European plaice</name>
    <dbReference type="NCBI Taxonomy" id="8262"/>
    <lineage>
        <taxon>Eukaryota</taxon>
        <taxon>Metazoa</taxon>
        <taxon>Chordata</taxon>
        <taxon>Craniata</taxon>
        <taxon>Vertebrata</taxon>
        <taxon>Euteleostomi</taxon>
        <taxon>Actinopterygii</taxon>
        <taxon>Neopterygii</taxon>
        <taxon>Teleostei</taxon>
        <taxon>Neoteleostei</taxon>
        <taxon>Acanthomorphata</taxon>
        <taxon>Carangaria</taxon>
        <taxon>Pleuronectiformes</taxon>
        <taxon>Pleuronectoidei</taxon>
        <taxon>Pleuronectidae</taxon>
        <taxon>Pleuronectes</taxon>
    </lineage>
</organism>
<keyword evidence="3" id="KW-1185">Reference proteome</keyword>
<dbReference type="AlphaFoldDB" id="A0A9N7TL11"/>
<proteinExistence type="predicted"/>
<comment type="caution">
    <text evidence="2">The sequence shown here is derived from an EMBL/GenBank/DDBJ whole genome shotgun (WGS) entry which is preliminary data.</text>
</comment>
<dbReference type="EMBL" id="CADEAL010000125">
    <property type="protein sequence ID" value="CAB1414831.1"/>
    <property type="molecule type" value="Genomic_DNA"/>
</dbReference>
<protein>
    <submittedName>
        <fullName evidence="2">Uncharacterized protein</fullName>
    </submittedName>
</protein>
<evidence type="ECO:0000256" key="1">
    <source>
        <dbReference type="SAM" id="MobiDB-lite"/>
    </source>
</evidence>
<gene>
    <name evidence="2" type="ORF">PLEPLA_LOCUS2543</name>
</gene>
<name>A0A9N7TL11_PLEPL</name>
<feature type="region of interest" description="Disordered" evidence="1">
    <location>
        <begin position="47"/>
        <end position="72"/>
    </location>
</feature>
<feature type="compositionally biased region" description="Basic and acidic residues" evidence="1">
    <location>
        <begin position="53"/>
        <end position="72"/>
    </location>
</feature>
<reference evidence="2" key="1">
    <citation type="submission" date="2020-03" db="EMBL/GenBank/DDBJ databases">
        <authorList>
            <person name="Weist P."/>
        </authorList>
    </citation>
    <scope>NUCLEOTIDE SEQUENCE</scope>
</reference>
<dbReference type="Proteomes" id="UP001153269">
    <property type="component" value="Unassembled WGS sequence"/>
</dbReference>
<evidence type="ECO:0000313" key="3">
    <source>
        <dbReference type="Proteomes" id="UP001153269"/>
    </source>
</evidence>
<accession>A0A9N7TL11</accession>
<sequence length="116" mass="13668">MSGDRTQTVSLDLTWRRQDTHSVPGPYMVETGHTQCPWTLHGEDRTHTVSLDHTSRRQDTHRVPELHMEETQNTRCPWTVHAGDRTQTVSLDDTWRRTWLAKKRQPLQGPERLKQF</sequence>
<evidence type="ECO:0000313" key="2">
    <source>
        <dbReference type="EMBL" id="CAB1414831.1"/>
    </source>
</evidence>